<evidence type="ECO:0000256" key="4">
    <source>
        <dbReference type="PROSITE-ProRule" id="PRU10007"/>
    </source>
</evidence>
<accession>A0AAD4F535</accession>
<keyword evidence="8" id="KW-1185">Reference proteome</keyword>
<dbReference type="AlphaFoldDB" id="A0AAD4F535"/>
<feature type="domain" description="Aldehyde dehydrogenase" evidence="6">
    <location>
        <begin position="58"/>
        <end position="515"/>
    </location>
</feature>
<dbReference type="InterPro" id="IPR029510">
    <property type="entry name" value="Ald_DH_CS_GLU"/>
</dbReference>
<dbReference type="Gene3D" id="3.40.605.10">
    <property type="entry name" value="Aldehyde Dehydrogenase, Chain A, domain 1"/>
    <property type="match status" value="1"/>
</dbReference>
<gene>
    <name evidence="7" type="ORF">NEMBOFW57_002865</name>
</gene>
<dbReference type="PROSITE" id="PS00070">
    <property type="entry name" value="ALDEHYDE_DEHYDR_CYS"/>
    <property type="match status" value="1"/>
</dbReference>
<dbReference type="GO" id="GO:0016620">
    <property type="term" value="F:oxidoreductase activity, acting on the aldehyde or oxo group of donors, NAD or NADP as acceptor"/>
    <property type="evidence" value="ECO:0007669"/>
    <property type="project" value="InterPro"/>
</dbReference>
<sequence length="521" mass="57117">MGNMNPQEWTRQALLDCAETIWDCNTLEKASSLIHSRPTPILLPNYVAGELSLPSSTSTSFINSYEPKTGALLCRIPCAQPDDVEDAIRHARDAFPSWSKTTRAERSAHLRRVSELLQEHRELFAVWESIDQGKTLERARIEVDRAISNFSYFSTYILHEQTAARVIDGVALTYEHRSPAGVFALISPWNMPLYLLTWKIAPCLAFGCTAVAKPSEVTSMSAYLLGILFRKAGLPAGVINIVLGDGPTTGASLVASSAIDGVSFTGGTQTGIAIRRATAHQIRKHLSLELGGKNPNLVFADSMDPAVRDRTIRIAASAAFENQGEICLCGSRIYVERAAYPEFVRAFTEYVAKTYVLRTTVGAVASEQHYNKIRSYLELAVEEKATFHLGSVPPQLGVNGAQGYWIAPTILSDVAPDSRLQKDEIFGPVVTISPFDDEEEAVRLANESEYGLAAVLLTTDGARMRRVGEQIEAGLVWVNCWLVRELGTPFGGMKNSGTGREGGEYSRDVFTVVRTLHLPAY</sequence>
<feature type="active site" evidence="4">
    <location>
        <position position="289"/>
    </location>
</feature>
<dbReference type="Proteomes" id="UP001197093">
    <property type="component" value="Unassembled WGS sequence"/>
</dbReference>
<dbReference type="CDD" id="cd07093">
    <property type="entry name" value="ALDH_F8_HMSADH"/>
    <property type="match status" value="1"/>
</dbReference>
<dbReference type="InterPro" id="IPR016163">
    <property type="entry name" value="Ald_DH_C"/>
</dbReference>
<organism evidence="7 8">
    <name type="scientific">Staphylotrichum longicolle</name>
    <dbReference type="NCBI Taxonomy" id="669026"/>
    <lineage>
        <taxon>Eukaryota</taxon>
        <taxon>Fungi</taxon>
        <taxon>Dikarya</taxon>
        <taxon>Ascomycota</taxon>
        <taxon>Pezizomycotina</taxon>
        <taxon>Sordariomycetes</taxon>
        <taxon>Sordariomycetidae</taxon>
        <taxon>Sordariales</taxon>
        <taxon>Chaetomiaceae</taxon>
        <taxon>Staphylotrichum</taxon>
    </lineage>
</organism>
<reference evidence="7" key="1">
    <citation type="submission" date="2023-02" db="EMBL/GenBank/DDBJ databases">
        <authorList>
            <person name="Palmer J.M."/>
        </authorList>
    </citation>
    <scope>NUCLEOTIDE SEQUENCE</scope>
    <source>
        <strain evidence="7">FW57</strain>
    </source>
</reference>
<dbReference type="InterPro" id="IPR015590">
    <property type="entry name" value="Aldehyde_DH_dom"/>
</dbReference>
<evidence type="ECO:0000256" key="2">
    <source>
        <dbReference type="ARBA" id="ARBA00023002"/>
    </source>
</evidence>
<evidence type="ECO:0000313" key="8">
    <source>
        <dbReference type="Proteomes" id="UP001197093"/>
    </source>
</evidence>
<dbReference type="InterPro" id="IPR016162">
    <property type="entry name" value="Ald_DH_N"/>
</dbReference>
<protein>
    <recommendedName>
        <fullName evidence="6">Aldehyde dehydrogenase domain-containing protein</fullName>
    </recommendedName>
</protein>
<evidence type="ECO:0000256" key="1">
    <source>
        <dbReference type="ARBA" id="ARBA00009986"/>
    </source>
</evidence>
<dbReference type="Pfam" id="PF00171">
    <property type="entry name" value="Aldedh"/>
    <property type="match status" value="1"/>
</dbReference>
<dbReference type="InterPro" id="IPR016160">
    <property type="entry name" value="Ald_DH_CS_CYS"/>
</dbReference>
<dbReference type="PANTHER" id="PTHR43720:SF2">
    <property type="entry name" value="2-AMINOMUCONIC SEMIALDEHYDE DEHYDROGENASE"/>
    <property type="match status" value="1"/>
</dbReference>
<dbReference type="EMBL" id="JAHCVI010000001">
    <property type="protein sequence ID" value="KAG7292820.1"/>
    <property type="molecule type" value="Genomic_DNA"/>
</dbReference>
<dbReference type="SUPFAM" id="SSF53720">
    <property type="entry name" value="ALDH-like"/>
    <property type="match status" value="1"/>
</dbReference>
<dbReference type="PANTHER" id="PTHR43720">
    <property type="entry name" value="2-AMINOMUCONIC SEMIALDEHYDE DEHYDROGENASE"/>
    <property type="match status" value="1"/>
</dbReference>
<dbReference type="Gene3D" id="3.40.309.10">
    <property type="entry name" value="Aldehyde Dehydrogenase, Chain A, domain 2"/>
    <property type="match status" value="1"/>
</dbReference>
<comment type="similarity">
    <text evidence="1 5">Belongs to the aldehyde dehydrogenase family.</text>
</comment>
<dbReference type="InterPro" id="IPR016161">
    <property type="entry name" value="Ald_DH/histidinol_DH"/>
</dbReference>
<dbReference type="PROSITE" id="PS00687">
    <property type="entry name" value="ALDEHYDE_DEHYDR_GLU"/>
    <property type="match status" value="1"/>
</dbReference>
<comment type="caution">
    <text evidence="7">The sequence shown here is derived from an EMBL/GenBank/DDBJ whole genome shotgun (WGS) entry which is preliminary data.</text>
</comment>
<keyword evidence="3" id="KW-0520">NAD</keyword>
<keyword evidence="2 5" id="KW-0560">Oxidoreductase</keyword>
<evidence type="ECO:0000256" key="5">
    <source>
        <dbReference type="RuleBase" id="RU003345"/>
    </source>
</evidence>
<evidence type="ECO:0000313" key="7">
    <source>
        <dbReference type="EMBL" id="KAG7292820.1"/>
    </source>
</evidence>
<name>A0AAD4F535_9PEZI</name>
<proteinExistence type="inferred from homology"/>
<dbReference type="FunFam" id="3.40.605.10:FF:000007">
    <property type="entry name" value="NAD/NADP-dependent betaine aldehyde dehydrogenase"/>
    <property type="match status" value="1"/>
</dbReference>
<evidence type="ECO:0000259" key="6">
    <source>
        <dbReference type="Pfam" id="PF00171"/>
    </source>
</evidence>
<evidence type="ECO:0000256" key="3">
    <source>
        <dbReference type="ARBA" id="ARBA00023027"/>
    </source>
</evidence>